<evidence type="ECO:0000313" key="2">
    <source>
        <dbReference type="Proteomes" id="UP000250235"/>
    </source>
</evidence>
<evidence type="ECO:0000313" key="1">
    <source>
        <dbReference type="EMBL" id="KZT76227.1"/>
    </source>
</evidence>
<proteinExistence type="predicted"/>
<gene>
    <name evidence="1" type="ORF">F511_46748</name>
</gene>
<keyword evidence="2" id="KW-1185">Reference proteome</keyword>
<dbReference type="AlphaFoldDB" id="A0A2Z6ZSP0"/>
<accession>A0A2Z6ZSP0</accession>
<dbReference type="EMBL" id="KV140874">
    <property type="protein sequence ID" value="KZT76227.1"/>
    <property type="molecule type" value="Genomic_DNA"/>
</dbReference>
<reference evidence="1 2" key="1">
    <citation type="journal article" date="2015" name="Proc. Natl. Acad. Sci. U.S.A.">
        <title>The resurrection genome of Boea hygrometrica: A blueprint for survival of dehydration.</title>
        <authorList>
            <person name="Xiao L."/>
            <person name="Yang G."/>
            <person name="Zhang L."/>
            <person name="Yang X."/>
            <person name="Zhao S."/>
            <person name="Ji Z."/>
            <person name="Zhou Q."/>
            <person name="Hu M."/>
            <person name="Wang Y."/>
            <person name="Chen M."/>
            <person name="Xu Y."/>
            <person name="Jin H."/>
            <person name="Xiao X."/>
            <person name="Hu G."/>
            <person name="Bao F."/>
            <person name="Hu Y."/>
            <person name="Wan P."/>
            <person name="Li L."/>
            <person name="Deng X."/>
            <person name="Kuang T."/>
            <person name="Xiang C."/>
            <person name="Zhu J.K."/>
            <person name="Oliver M.J."/>
            <person name="He Y."/>
        </authorList>
    </citation>
    <scope>NUCLEOTIDE SEQUENCE [LARGE SCALE GENOMIC DNA]</scope>
    <source>
        <strain evidence="2">cv. XS01</strain>
    </source>
</reference>
<dbReference type="Proteomes" id="UP000250235">
    <property type="component" value="Unassembled WGS sequence"/>
</dbReference>
<name>A0A2Z6ZSP0_9LAMI</name>
<sequence>MARRWLDEVTLLADDLARLASAAGRWSDELHRTMARDGVALVAAAWPCVAQNSSWRRRRPAAAPASLRRCRDGWSEFF</sequence>
<protein>
    <submittedName>
        <fullName evidence="1">Uncharacterized protein</fullName>
    </submittedName>
</protein>
<organism evidence="1 2">
    <name type="scientific">Dorcoceras hygrometricum</name>
    <dbReference type="NCBI Taxonomy" id="472368"/>
    <lineage>
        <taxon>Eukaryota</taxon>
        <taxon>Viridiplantae</taxon>
        <taxon>Streptophyta</taxon>
        <taxon>Embryophyta</taxon>
        <taxon>Tracheophyta</taxon>
        <taxon>Spermatophyta</taxon>
        <taxon>Magnoliopsida</taxon>
        <taxon>eudicotyledons</taxon>
        <taxon>Gunneridae</taxon>
        <taxon>Pentapetalae</taxon>
        <taxon>asterids</taxon>
        <taxon>lamiids</taxon>
        <taxon>Lamiales</taxon>
        <taxon>Gesneriaceae</taxon>
        <taxon>Didymocarpoideae</taxon>
        <taxon>Trichosporeae</taxon>
        <taxon>Loxocarpinae</taxon>
        <taxon>Dorcoceras</taxon>
    </lineage>
</organism>